<evidence type="ECO:0000313" key="3">
    <source>
        <dbReference type="Proteomes" id="UP001234178"/>
    </source>
</evidence>
<accession>A0ABQ9Z3G1</accession>
<dbReference type="Proteomes" id="UP001234178">
    <property type="component" value="Unassembled WGS sequence"/>
</dbReference>
<feature type="compositionally biased region" description="Basic and acidic residues" evidence="1">
    <location>
        <begin position="21"/>
        <end position="42"/>
    </location>
</feature>
<organism evidence="2 3">
    <name type="scientific">Daphnia magna</name>
    <dbReference type="NCBI Taxonomy" id="35525"/>
    <lineage>
        <taxon>Eukaryota</taxon>
        <taxon>Metazoa</taxon>
        <taxon>Ecdysozoa</taxon>
        <taxon>Arthropoda</taxon>
        <taxon>Crustacea</taxon>
        <taxon>Branchiopoda</taxon>
        <taxon>Diplostraca</taxon>
        <taxon>Cladocera</taxon>
        <taxon>Anomopoda</taxon>
        <taxon>Daphniidae</taxon>
        <taxon>Daphnia</taxon>
    </lineage>
</organism>
<gene>
    <name evidence="2" type="ORF">OUZ56_012570</name>
</gene>
<feature type="region of interest" description="Disordered" evidence="1">
    <location>
        <begin position="293"/>
        <end position="352"/>
    </location>
</feature>
<sequence length="511" mass="57425">MSEAVAKAESIESGGNISIEDEMKPEAMKNEDPLLPDNDLKQKRGRRKAAHTKLTNQLRKAVTDHKKGAIRLKKLQVAAWRDELIRIYEDFKDLHHTYATSSRQSASFIGTTTSDVTVSTTLSQKRSTRLASNVSLGQPSQRDLCIQKQILELKVKMERPRIQMEASTTSATETLSKALKDMGEHLTKLVDSAEKTSSEIAANTNLVKDSLQSLREMDQKIKEVNLDLSAQIEGLKTTMEVNKIHLRTIQEQVLDQETRLPKRSQPFAATQDIPARASLKSIEATVMHRRDLSKRYVPSGTSAQDPSQRPLPIMPSTCNPCPPPGDDKSSDTTPEPPPAAGPSNHPYGGCCSRPRTPTFTIQPFDGNPKNYARFKAKFRALYEQEYNGSPALLFMLEELLSKEVRNEIGECLADEAMYSVVWERLDAVYGRTEVMDQTYLDDLFQIPPLKNHDAASLKTFANRLHGAVVTLSQSRYAHELHSRTTLMAMEAKLTTYIKEKWNENEREQVQS</sequence>
<feature type="region of interest" description="Disordered" evidence="1">
    <location>
        <begin position="1"/>
        <end position="55"/>
    </location>
</feature>
<dbReference type="Pfam" id="PF03564">
    <property type="entry name" value="DUF1759"/>
    <property type="match status" value="1"/>
</dbReference>
<reference evidence="2 3" key="1">
    <citation type="journal article" date="2023" name="Nucleic Acids Res.">
        <title>The hologenome of Daphnia magna reveals possible DNA methylation and microbiome-mediated evolution of the host genome.</title>
        <authorList>
            <person name="Chaturvedi A."/>
            <person name="Li X."/>
            <person name="Dhandapani V."/>
            <person name="Marshall H."/>
            <person name="Kissane S."/>
            <person name="Cuenca-Cambronero M."/>
            <person name="Asole G."/>
            <person name="Calvet F."/>
            <person name="Ruiz-Romero M."/>
            <person name="Marangio P."/>
            <person name="Guigo R."/>
            <person name="Rago D."/>
            <person name="Mirbahai L."/>
            <person name="Eastwood N."/>
            <person name="Colbourne J.K."/>
            <person name="Zhou J."/>
            <person name="Mallon E."/>
            <person name="Orsini L."/>
        </authorList>
    </citation>
    <scope>NUCLEOTIDE SEQUENCE [LARGE SCALE GENOMIC DNA]</scope>
    <source>
        <strain evidence="2">LRV0_1</strain>
    </source>
</reference>
<dbReference type="EMBL" id="JAOYFB010000002">
    <property type="protein sequence ID" value="KAK4007413.1"/>
    <property type="molecule type" value="Genomic_DNA"/>
</dbReference>
<proteinExistence type="predicted"/>
<evidence type="ECO:0000313" key="2">
    <source>
        <dbReference type="EMBL" id="KAK4007413.1"/>
    </source>
</evidence>
<comment type="caution">
    <text evidence="2">The sequence shown here is derived from an EMBL/GenBank/DDBJ whole genome shotgun (WGS) entry which is preliminary data.</text>
</comment>
<name>A0ABQ9Z3G1_9CRUS</name>
<protein>
    <submittedName>
        <fullName evidence="2">Uncharacterized protein</fullName>
    </submittedName>
</protein>
<evidence type="ECO:0000256" key="1">
    <source>
        <dbReference type="SAM" id="MobiDB-lite"/>
    </source>
</evidence>
<dbReference type="PANTHER" id="PTHR47331">
    <property type="entry name" value="PHD-TYPE DOMAIN-CONTAINING PROTEIN"/>
    <property type="match status" value="1"/>
</dbReference>
<keyword evidence="3" id="KW-1185">Reference proteome</keyword>
<dbReference type="InterPro" id="IPR005312">
    <property type="entry name" value="DUF1759"/>
</dbReference>